<dbReference type="InterPro" id="IPR001697">
    <property type="entry name" value="Pyr_Knase"/>
</dbReference>
<dbReference type="Proteomes" id="UP000028643">
    <property type="component" value="Unassembled WGS sequence"/>
</dbReference>
<evidence type="ECO:0000256" key="12">
    <source>
        <dbReference type="ARBA" id="ARBA00023317"/>
    </source>
</evidence>
<dbReference type="GO" id="GO:0000287">
    <property type="term" value="F:magnesium ion binding"/>
    <property type="evidence" value="ECO:0007669"/>
    <property type="project" value="UniProtKB-UniRule"/>
</dbReference>
<gene>
    <name evidence="17" type="ORF">IV02_02550</name>
</gene>
<comment type="pathway">
    <text evidence="2 14">Carbohydrate degradation; glycolysis; pyruvate from D-glyceraldehyde 3-phosphate: step 5/5.</text>
</comment>
<keyword evidence="5 14" id="KW-0808">Transferase</keyword>
<organism evidence="17 18">
    <name type="scientific">Pseudomonas syringae</name>
    <dbReference type="NCBI Taxonomy" id="317"/>
    <lineage>
        <taxon>Bacteria</taxon>
        <taxon>Pseudomonadati</taxon>
        <taxon>Pseudomonadota</taxon>
        <taxon>Gammaproteobacteria</taxon>
        <taxon>Pseudomonadales</taxon>
        <taxon>Pseudomonadaceae</taxon>
        <taxon>Pseudomonas</taxon>
    </lineage>
</organism>
<dbReference type="SUPFAM" id="SSF52935">
    <property type="entry name" value="PK C-terminal domain-like"/>
    <property type="match status" value="1"/>
</dbReference>
<dbReference type="RefSeq" id="WP_047572059.1">
    <property type="nucleotide sequence ID" value="NZ_JPQT01000031.1"/>
</dbReference>
<dbReference type="Pfam" id="PF00224">
    <property type="entry name" value="PK"/>
    <property type="match status" value="1"/>
</dbReference>
<comment type="cofactor">
    <cofactor evidence="1">
        <name>K(+)</name>
        <dbReference type="ChEBI" id="CHEBI:29103"/>
    </cofactor>
</comment>
<keyword evidence="9" id="KW-0067">ATP-binding</keyword>
<dbReference type="GO" id="GO:0030955">
    <property type="term" value="F:potassium ion binding"/>
    <property type="evidence" value="ECO:0007669"/>
    <property type="project" value="UniProtKB-UniRule"/>
</dbReference>
<sequence>MTVRRTKIVATLGPASNSPEVIEQLILSGLDVARLNFSHGTPDEHKARAKLIREIAAKHGRFVALLGDLQGPKIRIAKFTDKRIELKVGDKFTFSTAHPLTDGTQAIVGIDYPDLVKDCGVGDELLLDDGRVVMRVDTQTANELHCTVLIGGPLSDHKGINRRGGGLTAPALTEKDKLDIKLAAEMELDYLAVSFPRDAADMEYARHLRDESGGTAWLVAKIERAEAVANDEVLDALIRASDAVMVARGDLGVEIGDAELVGIQKKIILHARRHNKAVIVATQMMESMISSPMPTRAEVSDVANAVLDYTDAVMLSAESAAGSYPIEAVQAMARICVGAEKHPTGKTSSHRIGHKFTRCDESIALAAMYTANHFPDVKAIIALTESGYTPLIMSRIRSSVPIYAFSPHRETQARAAMFRGVYTVPFDPAALPPGQVSQAAVDELLKRGLVEQGDWVILTKGDSYHTIGGTNGMKLLHVGDPLV</sequence>
<evidence type="ECO:0000256" key="14">
    <source>
        <dbReference type="RuleBase" id="RU000504"/>
    </source>
</evidence>
<evidence type="ECO:0000259" key="15">
    <source>
        <dbReference type="Pfam" id="PF00224"/>
    </source>
</evidence>
<comment type="caution">
    <text evidence="17">The sequence shown here is derived from an EMBL/GenBank/DDBJ whole genome shotgun (WGS) entry which is preliminary data.</text>
</comment>
<evidence type="ECO:0000256" key="7">
    <source>
        <dbReference type="ARBA" id="ARBA00022741"/>
    </source>
</evidence>
<name>A0A085VJM4_PSESX</name>
<dbReference type="NCBIfam" id="TIGR01064">
    <property type="entry name" value="pyruv_kin"/>
    <property type="match status" value="1"/>
</dbReference>
<keyword evidence="7" id="KW-0547">Nucleotide-binding</keyword>
<proteinExistence type="inferred from homology"/>
<accession>A0A085VJM4</accession>
<keyword evidence="11 14" id="KW-0324">Glycolysis</keyword>
<dbReference type="InterPro" id="IPR015806">
    <property type="entry name" value="Pyrv_Knase_insert_dom_sf"/>
</dbReference>
<dbReference type="SUPFAM" id="SSF51621">
    <property type="entry name" value="Phosphoenolpyruvate/pyruvate domain"/>
    <property type="match status" value="1"/>
</dbReference>
<comment type="catalytic activity">
    <reaction evidence="14">
        <text>pyruvate + ATP = phosphoenolpyruvate + ADP + H(+)</text>
        <dbReference type="Rhea" id="RHEA:18157"/>
        <dbReference type="ChEBI" id="CHEBI:15361"/>
        <dbReference type="ChEBI" id="CHEBI:15378"/>
        <dbReference type="ChEBI" id="CHEBI:30616"/>
        <dbReference type="ChEBI" id="CHEBI:58702"/>
        <dbReference type="ChEBI" id="CHEBI:456216"/>
        <dbReference type="EC" id="2.7.1.40"/>
    </reaction>
</comment>
<dbReference type="InterPro" id="IPR018209">
    <property type="entry name" value="Pyrv_Knase_AS"/>
</dbReference>
<evidence type="ECO:0000313" key="18">
    <source>
        <dbReference type="Proteomes" id="UP000028643"/>
    </source>
</evidence>
<evidence type="ECO:0000256" key="4">
    <source>
        <dbReference type="ARBA" id="ARBA00012142"/>
    </source>
</evidence>
<dbReference type="EC" id="2.7.1.40" evidence="4 13"/>
<dbReference type="NCBIfam" id="NF004491">
    <property type="entry name" value="PRK05826.1"/>
    <property type="match status" value="1"/>
</dbReference>
<feature type="domain" description="Pyruvate kinase barrel" evidence="15">
    <location>
        <begin position="4"/>
        <end position="329"/>
    </location>
</feature>
<dbReference type="PRINTS" id="PR01050">
    <property type="entry name" value="PYRUVTKNASE"/>
</dbReference>
<evidence type="ECO:0000256" key="11">
    <source>
        <dbReference type="ARBA" id="ARBA00023152"/>
    </source>
</evidence>
<evidence type="ECO:0000256" key="10">
    <source>
        <dbReference type="ARBA" id="ARBA00022842"/>
    </source>
</evidence>
<dbReference type="AlphaFoldDB" id="A0A085VJM4"/>
<evidence type="ECO:0000259" key="16">
    <source>
        <dbReference type="Pfam" id="PF02887"/>
    </source>
</evidence>
<keyword evidence="10 14" id="KW-0460">Magnesium</keyword>
<evidence type="ECO:0000256" key="9">
    <source>
        <dbReference type="ARBA" id="ARBA00022840"/>
    </source>
</evidence>
<evidence type="ECO:0000256" key="8">
    <source>
        <dbReference type="ARBA" id="ARBA00022777"/>
    </source>
</evidence>
<dbReference type="PROSITE" id="PS00110">
    <property type="entry name" value="PYRUVATE_KINASE"/>
    <property type="match status" value="1"/>
</dbReference>
<dbReference type="InterPro" id="IPR040442">
    <property type="entry name" value="Pyrv_kinase-like_dom_sf"/>
</dbReference>
<dbReference type="InterPro" id="IPR036918">
    <property type="entry name" value="Pyrv_Knase_C_sf"/>
</dbReference>
<dbReference type="InterPro" id="IPR015795">
    <property type="entry name" value="Pyrv_Knase_C"/>
</dbReference>
<reference evidence="17 18" key="1">
    <citation type="submission" date="2014-07" db="EMBL/GenBank/DDBJ databases">
        <title>Draft Genome Sequences of Environmental Pseudomonas syringae strains.</title>
        <authorList>
            <person name="Baltrus D.A."/>
            <person name="Berge O."/>
            <person name="Morris C."/>
        </authorList>
    </citation>
    <scope>NUCLEOTIDE SEQUENCE [LARGE SCALE GENOMIC DNA]</scope>
    <source>
        <strain evidence="17 18">CEB003</strain>
    </source>
</reference>
<evidence type="ECO:0000256" key="3">
    <source>
        <dbReference type="ARBA" id="ARBA00008663"/>
    </source>
</evidence>
<dbReference type="eggNOG" id="COG0469">
    <property type="taxonomic scope" value="Bacteria"/>
</dbReference>
<dbReference type="GO" id="GO:0005524">
    <property type="term" value="F:ATP binding"/>
    <property type="evidence" value="ECO:0007669"/>
    <property type="project" value="UniProtKB-KW"/>
</dbReference>
<protein>
    <recommendedName>
        <fullName evidence="4 13">Pyruvate kinase</fullName>
        <ecNumber evidence="4 13">2.7.1.40</ecNumber>
    </recommendedName>
</protein>
<comment type="similarity">
    <text evidence="3 14">Belongs to the pyruvate kinase family.</text>
</comment>
<dbReference type="EMBL" id="JPQT01000031">
    <property type="protein sequence ID" value="KFE55637.1"/>
    <property type="molecule type" value="Genomic_DNA"/>
</dbReference>
<dbReference type="Gene3D" id="2.40.33.10">
    <property type="entry name" value="PK beta-barrel domain-like"/>
    <property type="match status" value="1"/>
</dbReference>
<keyword evidence="12 17" id="KW-0670">Pyruvate</keyword>
<evidence type="ECO:0000256" key="2">
    <source>
        <dbReference type="ARBA" id="ARBA00004997"/>
    </source>
</evidence>
<feature type="domain" description="Pyruvate kinase C-terminal" evidence="16">
    <location>
        <begin position="361"/>
        <end position="475"/>
    </location>
</feature>
<evidence type="ECO:0000256" key="6">
    <source>
        <dbReference type="ARBA" id="ARBA00022723"/>
    </source>
</evidence>
<dbReference type="FunFam" id="2.40.33.10:FF:000001">
    <property type="entry name" value="Pyruvate kinase"/>
    <property type="match status" value="1"/>
</dbReference>
<dbReference type="PANTHER" id="PTHR11817">
    <property type="entry name" value="PYRUVATE KINASE"/>
    <property type="match status" value="1"/>
</dbReference>
<evidence type="ECO:0000313" key="17">
    <source>
        <dbReference type="EMBL" id="KFE55637.1"/>
    </source>
</evidence>
<dbReference type="Pfam" id="PF02887">
    <property type="entry name" value="PK_C"/>
    <property type="match status" value="1"/>
</dbReference>
<evidence type="ECO:0000256" key="13">
    <source>
        <dbReference type="NCBIfam" id="TIGR01064"/>
    </source>
</evidence>
<dbReference type="InterPro" id="IPR011037">
    <property type="entry name" value="Pyrv_Knase-like_insert_dom_sf"/>
</dbReference>
<dbReference type="SUPFAM" id="SSF50800">
    <property type="entry name" value="PK beta-barrel domain-like"/>
    <property type="match status" value="1"/>
</dbReference>
<dbReference type="Gene3D" id="3.40.1380.20">
    <property type="entry name" value="Pyruvate kinase, C-terminal domain"/>
    <property type="match status" value="1"/>
</dbReference>
<evidence type="ECO:0000256" key="1">
    <source>
        <dbReference type="ARBA" id="ARBA00001958"/>
    </source>
</evidence>
<evidence type="ECO:0000256" key="5">
    <source>
        <dbReference type="ARBA" id="ARBA00022679"/>
    </source>
</evidence>
<dbReference type="GO" id="GO:0004743">
    <property type="term" value="F:pyruvate kinase activity"/>
    <property type="evidence" value="ECO:0007669"/>
    <property type="project" value="UniProtKB-UniRule"/>
</dbReference>
<dbReference type="Gene3D" id="3.20.20.60">
    <property type="entry name" value="Phosphoenolpyruvate-binding domains"/>
    <property type="match status" value="1"/>
</dbReference>
<keyword evidence="8 14" id="KW-0418">Kinase</keyword>
<keyword evidence="6" id="KW-0479">Metal-binding</keyword>
<dbReference type="InterPro" id="IPR015793">
    <property type="entry name" value="Pyrv_Knase_brl"/>
</dbReference>
<dbReference type="InterPro" id="IPR015813">
    <property type="entry name" value="Pyrv/PenolPyrv_kinase-like_dom"/>
</dbReference>
<dbReference type="GO" id="GO:0016301">
    <property type="term" value="F:kinase activity"/>
    <property type="evidence" value="ECO:0007669"/>
    <property type="project" value="UniProtKB-KW"/>
</dbReference>
<dbReference type="PATRIC" id="fig|317.174.peg.521"/>
<dbReference type="UniPathway" id="UPA00109">
    <property type="reaction ID" value="UER00188"/>
</dbReference>